<reference evidence="8" key="1">
    <citation type="journal article" date="2020" name="Nature">
        <title>Giant virus diversity and host interactions through global metagenomics.</title>
        <authorList>
            <person name="Schulz F."/>
            <person name="Roux S."/>
            <person name="Paez-Espino D."/>
            <person name="Jungbluth S."/>
            <person name="Walsh D.A."/>
            <person name="Denef V.J."/>
            <person name="McMahon K.D."/>
            <person name="Konstantinidis K.T."/>
            <person name="Eloe-Fadrosh E.A."/>
            <person name="Kyrpides N.C."/>
            <person name="Woyke T."/>
        </authorList>
    </citation>
    <scope>NUCLEOTIDE SEQUENCE</scope>
    <source>
        <strain evidence="8">GVMAG-M-3300023179-150</strain>
    </source>
</reference>
<dbReference type="PANTHER" id="PTHR12189">
    <property type="entry name" value="MRNA GUANINE-7- METHYLTRANSFERASE"/>
    <property type="match status" value="1"/>
</dbReference>
<dbReference type="InterPro" id="IPR001339">
    <property type="entry name" value="mRNA_cap_enzyme_adenylation"/>
</dbReference>
<organism evidence="8">
    <name type="scientific">viral metagenome</name>
    <dbReference type="NCBI Taxonomy" id="1070528"/>
    <lineage>
        <taxon>unclassified sequences</taxon>
        <taxon>metagenomes</taxon>
        <taxon>organismal metagenomes</taxon>
    </lineage>
</organism>
<dbReference type="Gene3D" id="2.40.50.140">
    <property type="entry name" value="Nucleic acid-binding proteins"/>
    <property type="match status" value="1"/>
</dbReference>
<dbReference type="GO" id="GO:0004484">
    <property type="term" value="F:mRNA guanylyltransferase activity"/>
    <property type="evidence" value="ECO:0007669"/>
    <property type="project" value="InterPro"/>
</dbReference>
<dbReference type="EMBL" id="MN739746">
    <property type="protein sequence ID" value="QHT24517.1"/>
    <property type="molecule type" value="Genomic_DNA"/>
</dbReference>
<feature type="domain" description="MRNA cap 0 methyltransferase" evidence="7">
    <location>
        <begin position="746"/>
        <end position="1063"/>
    </location>
</feature>
<evidence type="ECO:0000256" key="5">
    <source>
        <dbReference type="ARBA" id="ARBA00022884"/>
    </source>
</evidence>
<proteinExistence type="predicted"/>
<dbReference type="Pfam" id="PF01331">
    <property type="entry name" value="mRNA_cap_enzyme"/>
    <property type="match status" value="1"/>
</dbReference>
<dbReference type="PANTHER" id="PTHR12189:SF2">
    <property type="entry name" value="MRNA CAP GUANINE-N7 METHYLTRANSFERASE"/>
    <property type="match status" value="1"/>
</dbReference>
<dbReference type="EC" id="2.1.1.56" evidence="1"/>
<keyword evidence="2" id="KW-0489">Methyltransferase</keyword>
<evidence type="ECO:0000256" key="1">
    <source>
        <dbReference type="ARBA" id="ARBA00011926"/>
    </source>
</evidence>
<dbReference type="AlphaFoldDB" id="A0A6C0E5R2"/>
<dbReference type="GO" id="GO:0004482">
    <property type="term" value="F:mRNA 5'-cap (guanine-N7-)-methyltransferase activity"/>
    <property type="evidence" value="ECO:0007669"/>
    <property type="project" value="UniProtKB-EC"/>
</dbReference>
<evidence type="ECO:0000313" key="8">
    <source>
        <dbReference type="EMBL" id="QHT24517.1"/>
    </source>
</evidence>
<dbReference type="GO" id="GO:0005634">
    <property type="term" value="C:nucleus"/>
    <property type="evidence" value="ECO:0007669"/>
    <property type="project" value="TreeGrafter"/>
</dbReference>
<dbReference type="InterPro" id="IPR012340">
    <property type="entry name" value="NA-bd_OB-fold"/>
</dbReference>
<evidence type="ECO:0000259" key="7">
    <source>
        <dbReference type="PROSITE" id="PS51562"/>
    </source>
</evidence>
<dbReference type="Gene3D" id="3.40.50.150">
    <property type="entry name" value="Vaccinia Virus protein VP39"/>
    <property type="match status" value="1"/>
</dbReference>
<protein>
    <recommendedName>
        <fullName evidence="1">mRNA (guanine-N(7))-methyltransferase</fullName>
        <ecNumber evidence="1">2.1.1.56</ecNumber>
    </recommendedName>
</protein>
<dbReference type="InterPro" id="IPR029063">
    <property type="entry name" value="SAM-dependent_MTases_sf"/>
</dbReference>
<sequence length="1152" mass="133682">MKFNKQTNEKGRLIELIKKSHQNKNIELEALIHHEGCHKLIKYDDFLSCLSRIKNQKEFKSLTPKEVLNITFRPDSKYRCLRVSIIGRETVRSFCSHGRIKDLGSNVRYYHKEIQKDSNGKIERVDLSDYKVRFNLKEERDLGEDHELVKEIQSQWFEVPKFFRYKKIFTFETLNGLFRNDFAIVKESRNEIKEMYISEVRKYNLEDLVLKPDSFKGKFSAWWHTVKNKPKELVKVCDQPVYYQSFQKSGTLDGRPSYEIEVEYLGNQKGQIMLSEEEVLSKFVQLVGIHLQAIQKSYFVMGESEKDQVIRTYQQLTGLKGSNLFKAPLPITVEVGHLQRLTNRQYLDNNNLNLRKNYLVTEKADGERNLLYVDPVGSMYFINRQNLIRKLGVKMPDLASTLIDGEYLSDQNLFMVFDAYFFQGDGVWKQVFDPRYEAVKKFVEYVKKNMDVSNKTNGNDIKYPLNVDRKVFYRGDITMRKDKVSLDESHYDTLIFDACKKILKQVSVSQGGLLDVGHQFSYNVDGLIFVPLNLHVGQDYIGHNVTEYSMTQSWNRTFKWKPPKMNSIDMVTEVYHPSTSVDFNEQYYNGIPYRQVILKVNYQPDYHNRYNSQRVLNEGISNTPGLKAFTPNYPFVGHIDYNGHLVDESYIAWVPVDLAGNMIALDKSAIQDGEVVEYAYDMNEDDIQFRWKPLRVRANKKANGYHTAINVWRSIHNPISTEMIIGDVDIPQSETYYQSNTKRSEYYLKEMKSFHNFVKSRLLDHISQDKKRPYILDLCCGKLGDLYKWKNQKANFVLAVDSCPDGLDNYNDGGAVRALMAQEHNSNFKRLNSNLMVVLADCTKPLNTGEAGLNALNEYYLKVLYGGVDLGDYSKLGRLSGHALQKFDIVTCHFAIHYFFNNYERLTGFLDNVHQNLRTNGYFIGTCLDGQSLYEKLGKSKTGVISKFQDPDEQQLIWRIIKKYNNTGSQMPSDENSLGMEIDVDLENINNTSHEYLVNFDFLVSLLNQYGLELVDSKLFNEIPNSMLEEFYDNVKSEGHILKSKHMALEYSLLHRWFIFQKKSLAVEGPSLTAQEEAEILNAGVTDLDDNNNNSDNNSDHDDKSVELEVPDLEEVEGFDSQKVKMSGKDNISKYRVEYDYDDESEDDEIDS</sequence>
<name>A0A6C0E5R2_9ZZZZ</name>
<dbReference type="InterPro" id="IPR004971">
    <property type="entry name" value="mRNA_G-N7_MeTrfase_dom"/>
</dbReference>
<dbReference type="GO" id="GO:0005524">
    <property type="term" value="F:ATP binding"/>
    <property type="evidence" value="ECO:0007669"/>
    <property type="project" value="InterPro"/>
</dbReference>
<evidence type="ECO:0000256" key="2">
    <source>
        <dbReference type="ARBA" id="ARBA00022603"/>
    </source>
</evidence>
<dbReference type="SUPFAM" id="SSF56091">
    <property type="entry name" value="DNA ligase/mRNA capping enzyme, catalytic domain"/>
    <property type="match status" value="1"/>
</dbReference>
<dbReference type="SUPFAM" id="SSF50249">
    <property type="entry name" value="Nucleic acid-binding proteins"/>
    <property type="match status" value="1"/>
</dbReference>
<keyword evidence="4" id="KW-0949">S-adenosyl-L-methionine</keyword>
<keyword evidence="5" id="KW-0694">RNA-binding</keyword>
<feature type="region of interest" description="Disordered" evidence="6">
    <location>
        <begin position="1085"/>
        <end position="1107"/>
    </location>
</feature>
<dbReference type="SUPFAM" id="SSF53335">
    <property type="entry name" value="S-adenosyl-L-methionine-dependent methyltransferases"/>
    <property type="match status" value="1"/>
</dbReference>
<dbReference type="PROSITE" id="PS51562">
    <property type="entry name" value="RNA_CAP0_MT"/>
    <property type="match status" value="1"/>
</dbReference>
<dbReference type="Pfam" id="PF03291">
    <property type="entry name" value="mRNA_G-N7_MeTrfase"/>
    <property type="match status" value="1"/>
</dbReference>
<dbReference type="Gene3D" id="3.30.470.30">
    <property type="entry name" value="DNA ligase/mRNA capping enzyme"/>
    <property type="match status" value="1"/>
</dbReference>
<evidence type="ECO:0000256" key="6">
    <source>
        <dbReference type="SAM" id="MobiDB-lite"/>
    </source>
</evidence>
<keyword evidence="3" id="KW-0808">Transferase</keyword>
<accession>A0A6C0E5R2</accession>
<evidence type="ECO:0000256" key="4">
    <source>
        <dbReference type="ARBA" id="ARBA00022691"/>
    </source>
</evidence>
<feature type="compositionally biased region" description="Basic and acidic residues" evidence="6">
    <location>
        <begin position="1098"/>
        <end position="1107"/>
    </location>
</feature>
<dbReference type="InterPro" id="IPR039753">
    <property type="entry name" value="RG7MT1"/>
</dbReference>
<dbReference type="GO" id="GO:0003723">
    <property type="term" value="F:RNA binding"/>
    <property type="evidence" value="ECO:0007669"/>
    <property type="project" value="UniProtKB-KW"/>
</dbReference>
<evidence type="ECO:0000256" key="3">
    <source>
        <dbReference type="ARBA" id="ARBA00022679"/>
    </source>
</evidence>